<reference evidence="4" key="1">
    <citation type="submission" date="2025-08" db="UniProtKB">
        <authorList>
            <consortium name="RefSeq"/>
        </authorList>
    </citation>
    <scope>IDENTIFICATION</scope>
    <source>
        <tissue evidence="4">Whole body</tissue>
    </source>
</reference>
<keyword evidence="3" id="KW-1185">Reference proteome</keyword>
<feature type="compositionally biased region" description="Polar residues" evidence="2">
    <location>
        <begin position="485"/>
        <end position="504"/>
    </location>
</feature>
<dbReference type="Proteomes" id="UP000694924">
    <property type="component" value="Unplaced"/>
</dbReference>
<evidence type="ECO:0000256" key="2">
    <source>
        <dbReference type="SAM" id="MobiDB-lite"/>
    </source>
</evidence>
<name>A0ABM1J282_POLDO</name>
<sequence length="595" mass="65448">MAKTSTGVSYGVVPEMRHSKSEDLLGVIPNSRSTSPSIGLPSTASEDDLIAASALHEASDRDRERHHRHRVNAVIGDTRRLPTTTTNISSSLPSSSSSSSTSSNTTTTHNSTPNTTTLFASKFVTTPAGLLTDRIDPEDSIRDIVTENDLYRFVLFKRHYDKYVALAAKYEEAKGIAYYLEERYHEVKAERDKLEKARRFLEMRLEGCESELRGKEDDLFLQLERTLRLEEEVERAKVERDNYIAARDRLDQQRETALRRLQLQLAHNEATRQSLERARQDVIRQATVIRAERDALERENKTLKEKLRIGEDELGIERRRREEGVAALTRETITLRHAARHLRAATLHATSCRRRRRCSICLYAQRTFAEVDDFQDDGNLFKCLQAPLQDLRTWLRPSSTTCTTSSACTGGAGGGGSGSSRTPRTSSPLAEREITYIDDSSVDSSNGGSTESTTSRSTTSNSSSNSASDDEAYPSTLVAEMSLSSANSNVPPTNRAFSSDSGFSSEIGDRRSRCFENGCSSTSSSTGSKSRKISESFSSSEPDDQGGTSSGGGFTRSKWTSSFRRLLGRKLKSKQTTTSNNGGGSSGGGNNGGTS</sequence>
<dbReference type="GeneID" id="107071786"/>
<feature type="region of interest" description="Disordered" evidence="2">
    <location>
        <begin position="1"/>
        <end position="21"/>
    </location>
</feature>
<evidence type="ECO:0000313" key="3">
    <source>
        <dbReference type="Proteomes" id="UP000694924"/>
    </source>
</evidence>
<feature type="compositionally biased region" description="Low complexity" evidence="2">
    <location>
        <begin position="438"/>
        <end position="467"/>
    </location>
</feature>
<keyword evidence="1" id="KW-0175">Coiled coil</keyword>
<feature type="region of interest" description="Disordered" evidence="2">
    <location>
        <begin position="402"/>
        <end position="472"/>
    </location>
</feature>
<feature type="compositionally biased region" description="Low complexity" evidence="2">
    <location>
        <begin position="81"/>
        <end position="115"/>
    </location>
</feature>
<evidence type="ECO:0000313" key="4">
    <source>
        <dbReference type="RefSeq" id="XP_015186569.1"/>
    </source>
</evidence>
<organism evidence="3 4">
    <name type="scientific">Polistes dominula</name>
    <name type="common">European paper wasp</name>
    <name type="synonym">Vespa dominula</name>
    <dbReference type="NCBI Taxonomy" id="743375"/>
    <lineage>
        <taxon>Eukaryota</taxon>
        <taxon>Metazoa</taxon>
        <taxon>Ecdysozoa</taxon>
        <taxon>Arthropoda</taxon>
        <taxon>Hexapoda</taxon>
        <taxon>Insecta</taxon>
        <taxon>Pterygota</taxon>
        <taxon>Neoptera</taxon>
        <taxon>Endopterygota</taxon>
        <taxon>Hymenoptera</taxon>
        <taxon>Apocrita</taxon>
        <taxon>Aculeata</taxon>
        <taxon>Vespoidea</taxon>
        <taxon>Vespidae</taxon>
        <taxon>Polistinae</taxon>
        <taxon>Polistini</taxon>
        <taxon>Polistes</taxon>
    </lineage>
</organism>
<feature type="compositionally biased region" description="Gly residues" evidence="2">
    <location>
        <begin position="581"/>
        <end position="595"/>
    </location>
</feature>
<feature type="region of interest" description="Disordered" evidence="2">
    <location>
        <begin position="485"/>
        <end position="595"/>
    </location>
</feature>
<feature type="coiled-coil region" evidence="1">
    <location>
        <begin position="184"/>
        <end position="313"/>
    </location>
</feature>
<feature type="region of interest" description="Disordered" evidence="2">
    <location>
        <begin position="57"/>
        <end position="115"/>
    </location>
</feature>
<accession>A0ABM1J282</accession>
<dbReference type="RefSeq" id="XP_015186569.1">
    <property type="nucleotide sequence ID" value="XM_015331083.1"/>
</dbReference>
<gene>
    <name evidence="4" type="primary">LOC107071786</name>
</gene>
<evidence type="ECO:0000256" key="1">
    <source>
        <dbReference type="SAM" id="Coils"/>
    </source>
</evidence>
<protein>
    <submittedName>
        <fullName evidence="4">Uncharacterized protein LOC107071786 isoform X1</fullName>
    </submittedName>
</protein>
<proteinExistence type="predicted"/>